<feature type="transmembrane region" description="Helical" evidence="1">
    <location>
        <begin position="115"/>
        <end position="132"/>
    </location>
</feature>
<feature type="transmembrane region" description="Helical" evidence="1">
    <location>
        <begin position="153"/>
        <end position="177"/>
    </location>
</feature>
<accession>A0A0C2WRW2</accession>
<feature type="transmembrane region" description="Helical" evidence="1">
    <location>
        <begin position="68"/>
        <end position="95"/>
    </location>
</feature>
<evidence type="ECO:0000313" key="3">
    <source>
        <dbReference type="Proteomes" id="UP000054549"/>
    </source>
</evidence>
<evidence type="ECO:0000313" key="2">
    <source>
        <dbReference type="EMBL" id="KIL59023.1"/>
    </source>
</evidence>
<keyword evidence="1" id="KW-1133">Transmembrane helix</keyword>
<organism evidence="2 3">
    <name type="scientific">Amanita muscaria (strain Koide BX008)</name>
    <dbReference type="NCBI Taxonomy" id="946122"/>
    <lineage>
        <taxon>Eukaryota</taxon>
        <taxon>Fungi</taxon>
        <taxon>Dikarya</taxon>
        <taxon>Basidiomycota</taxon>
        <taxon>Agaricomycotina</taxon>
        <taxon>Agaricomycetes</taxon>
        <taxon>Agaricomycetidae</taxon>
        <taxon>Agaricales</taxon>
        <taxon>Pluteineae</taxon>
        <taxon>Amanitaceae</taxon>
        <taxon>Amanita</taxon>
    </lineage>
</organism>
<sequence>MDSPFVEQPPIFTADFAFNVIFGVLSLGQIMLVLLLTGIKMARKPWGDGFGTVTEQEVVLLRLHRPRFAILMALALISLVIVYSTQAASMFYGFIPYPTYLAIFVANNCFWDIQNVFFSAVLIAVLDSGIKVSQLRRHGSTANSWQVGTNVNIIVMSCLVGVLMVLTIARIAVFGLWNAEETGTGPSATTAAEWWAQFGLSQVRLFIDVVLAIYYTVVAILMWRKVYMVPSGPNEADKDYSFRVLKASDPETI</sequence>
<keyword evidence="3" id="KW-1185">Reference proteome</keyword>
<dbReference type="EMBL" id="KN818324">
    <property type="protein sequence ID" value="KIL59023.1"/>
    <property type="molecule type" value="Genomic_DNA"/>
</dbReference>
<gene>
    <name evidence="2" type="ORF">M378DRAFT_284447</name>
</gene>
<keyword evidence="1" id="KW-0812">Transmembrane</keyword>
<dbReference type="InParanoid" id="A0A0C2WRW2"/>
<dbReference type="AlphaFoldDB" id="A0A0C2WRW2"/>
<keyword evidence="1" id="KW-0472">Membrane</keyword>
<reference evidence="2 3" key="1">
    <citation type="submission" date="2014-04" db="EMBL/GenBank/DDBJ databases">
        <title>Evolutionary Origins and Diversification of the Mycorrhizal Mutualists.</title>
        <authorList>
            <consortium name="DOE Joint Genome Institute"/>
            <consortium name="Mycorrhizal Genomics Consortium"/>
            <person name="Kohler A."/>
            <person name="Kuo A."/>
            <person name="Nagy L.G."/>
            <person name="Floudas D."/>
            <person name="Copeland A."/>
            <person name="Barry K.W."/>
            <person name="Cichocki N."/>
            <person name="Veneault-Fourrey C."/>
            <person name="LaButti K."/>
            <person name="Lindquist E.A."/>
            <person name="Lipzen A."/>
            <person name="Lundell T."/>
            <person name="Morin E."/>
            <person name="Murat C."/>
            <person name="Riley R."/>
            <person name="Ohm R."/>
            <person name="Sun H."/>
            <person name="Tunlid A."/>
            <person name="Henrissat B."/>
            <person name="Grigoriev I.V."/>
            <person name="Hibbett D.S."/>
            <person name="Martin F."/>
        </authorList>
    </citation>
    <scope>NUCLEOTIDE SEQUENCE [LARGE SCALE GENOMIC DNA]</scope>
    <source>
        <strain evidence="2 3">Koide BX008</strain>
    </source>
</reference>
<protein>
    <submittedName>
        <fullName evidence="2">Uncharacterized protein</fullName>
    </submittedName>
</protein>
<name>A0A0C2WRW2_AMAMK</name>
<feature type="transmembrane region" description="Helical" evidence="1">
    <location>
        <begin position="16"/>
        <end position="36"/>
    </location>
</feature>
<evidence type="ECO:0000256" key="1">
    <source>
        <dbReference type="SAM" id="Phobius"/>
    </source>
</evidence>
<proteinExistence type="predicted"/>
<dbReference type="HOGENOM" id="CLU_1098263_0_0_1"/>
<feature type="transmembrane region" description="Helical" evidence="1">
    <location>
        <begin position="203"/>
        <end position="223"/>
    </location>
</feature>
<dbReference type="Proteomes" id="UP000054549">
    <property type="component" value="Unassembled WGS sequence"/>
</dbReference>